<sequence length="125" mass="13725">MMGARPSSVLLCVTYHAALNARPSCSFIPQIDLMPAESCPVPFGGSSRSCPVRKSPPRTSFDLNAPRLVQFFLGEEGVWMIERDKLIAKAIGKGYLDRPWARYPKNGGSLTPTQIQRLCLGSLET</sequence>
<dbReference type="Proteomes" id="UP001221757">
    <property type="component" value="Unassembled WGS sequence"/>
</dbReference>
<proteinExistence type="predicted"/>
<name>A0AAD7BGQ5_MYCRO</name>
<protein>
    <submittedName>
        <fullName evidence="1">Uncharacterized protein</fullName>
    </submittedName>
</protein>
<dbReference type="EMBL" id="JARKIE010000695">
    <property type="protein sequence ID" value="KAJ7620775.1"/>
    <property type="molecule type" value="Genomic_DNA"/>
</dbReference>
<dbReference type="AlphaFoldDB" id="A0AAD7BGQ5"/>
<evidence type="ECO:0000313" key="1">
    <source>
        <dbReference type="EMBL" id="KAJ7620775.1"/>
    </source>
</evidence>
<comment type="caution">
    <text evidence="1">The sequence shown here is derived from an EMBL/GenBank/DDBJ whole genome shotgun (WGS) entry which is preliminary data.</text>
</comment>
<accession>A0AAD7BGQ5</accession>
<reference evidence="1" key="1">
    <citation type="submission" date="2023-03" db="EMBL/GenBank/DDBJ databases">
        <title>Massive genome expansion in bonnet fungi (Mycena s.s.) driven by repeated elements and novel gene families across ecological guilds.</title>
        <authorList>
            <consortium name="Lawrence Berkeley National Laboratory"/>
            <person name="Harder C.B."/>
            <person name="Miyauchi S."/>
            <person name="Viragh M."/>
            <person name="Kuo A."/>
            <person name="Thoen E."/>
            <person name="Andreopoulos B."/>
            <person name="Lu D."/>
            <person name="Skrede I."/>
            <person name="Drula E."/>
            <person name="Henrissat B."/>
            <person name="Morin E."/>
            <person name="Kohler A."/>
            <person name="Barry K."/>
            <person name="LaButti K."/>
            <person name="Morin E."/>
            <person name="Salamov A."/>
            <person name="Lipzen A."/>
            <person name="Mereny Z."/>
            <person name="Hegedus B."/>
            <person name="Baldrian P."/>
            <person name="Stursova M."/>
            <person name="Weitz H."/>
            <person name="Taylor A."/>
            <person name="Grigoriev I.V."/>
            <person name="Nagy L.G."/>
            <person name="Martin F."/>
            <person name="Kauserud H."/>
        </authorList>
    </citation>
    <scope>NUCLEOTIDE SEQUENCE</scope>
    <source>
        <strain evidence="1">CBHHK067</strain>
    </source>
</reference>
<keyword evidence="2" id="KW-1185">Reference proteome</keyword>
<gene>
    <name evidence="1" type="ORF">B0H17DRAFT_603193</name>
</gene>
<evidence type="ECO:0000313" key="2">
    <source>
        <dbReference type="Proteomes" id="UP001221757"/>
    </source>
</evidence>
<organism evidence="1 2">
    <name type="scientific">Mycena rosella</name>
    <name type="common">Pink bonnet</name>
    <name type="synonym">Agaricus rosellus</name>
    <dbReference type="NCBI Taxonomy" id="1033263"/>
    <lineage>
        <taxon>Eukaryota</taxon>
        <taxon>Fungi</taxon>
        <taxon>Dikarya</taxon>
        <taxon>Basidiomycota</taxon>
        <taxon>Agaricomycotina</taxon>
        <taxon>Agaricomycetes</taxon>
        <taxon>Agaricomycetidae</taxon>
        <taxon>Agaricales</taxon>
        <taxon>Marasmiineae</taxon>
        <taxon>Mycenaceae</taxon>
        <taxon>Mycena</taxon>
    </lineage>
</organism>